<accession>A0A8S1KRJ6</accession>
<name>A0A8S1KRJ6_9CILI</name>
<keyword evidence="4" id="KW-1185">Reference proteome</keyword>
<evidence type="ECO:0000313" key="4">
    <source>
        <dbReference type="Proteomes" id="UP000692954"/>
    </source>
</evidence>
<dbReference type="PANTHER" id="PTHR46260:SF3">
    <property type="entry name" value="RING-TYPE DOMAIN-CONTAINING PROTEIN"/>
    <property type="match status" value="1"/>
</dbReference>
<keyword evidence="2" id="KW-0677">Repeat</keyword>
<dbReference type="Proteomes" id="UP000692954">
    <property type="component" value="Unassembled WGS sequence"/>
</dbReference>
<reference evidence="3" key="1">
    <citation type="submission" date="2021-01" db="EMBL/GenBank/DDBJ databases">
        <authorList>
            <consortium name="Genoscope - CEA"/>
            <person name="William W."/>
        </authorList>
    </citation>
    <scope>NUCLEOTIDE SEQUENCE</scope>
</reference>
<dbReference type="PANTHER" id="PTHR46260">
    <property type="entry name" value="RING-TYPE DOMAIN-CONTAINING PROTEIN"/>
    <property type="match status" value="1"/>
</dbReference>
<dbReference type="SMART" id="SM00612">
    <property type="entry name" value="Kelch"/>
    <property type="match status" value="2"/>
</dbReference>
<evidence type="ECO:0000256" key="2">
    <source>
        <dbReference type="ARBA" id="ARBA00022737"/>
    </source>
</evidence>
<evidence type="ECO:0000256" key="1">
    <source>
        <dbReference type="ARBA" id="ARBA00022441"/>
    </source>
</evidence>
<proteinExistence type="predicted"/>
<gene>
    <name evidence="3" type="ORF">PSON_ATCC_30995.1.T0090464</name>
</gene>
<dbReference type="OrthoDB" id="286174at2759"/>
<dbReference type="InterPro" id="IPR051746">
    <property type="entry name" value="Kelch_domain_containing_8"/>
</dbReference>
<dbReference type="EMBL" id="CAJJDN010000009">
    <property type="protein sequence ID" value="CAD8055852.1"/>
    <property type="molecule type" value="Genomic_DNA"/>
</dbReference>
<dbReference type="AlphaFoldDB" id="A0A8S1KRJ6"/>
<dbReference type="InterPro" id="IPR006652">
    <property type="entry name" value="Kelch_1"/>
</dbReference>
<organism evidence="3 4">
    <name type="scientific">Paramecium sonneborni</name>
    <dbReference type="NCBI Taxonomy" id="65129"/>
    <lineage>
        <taxon>Eukaryota</taxon>
        <taxon>Sar</taxon>
        <taxon>Alveolata</taxon>
        <taxon>Ciliophora</taxon>
        <taxon>Intramacronucleata</taxon>
        <taxon>Oligohymenophorea</taxon>
        <taxon>Peniculida</taxon>
        <taxon>Parameciidae</taxon>
        <taxon>Paramecium</taxon>
    </lineage>
</organism>
<keyword evidence="1" id="KW-0880">Kelch repeat</keyword>
<evidence type="ECO:0000313" key="3">
    <source>
        <dbReference type="EMBL" id="CAD8055852.1"/>
    </source>
</evidence>
<comment type="caution">
    <text evidence="3">The sequence shown here is derived from an EMBL/GenBank/DDBJ whole genome shotgun (WGS) entry which is preliminary data.</text>
</comment>
<dbReference type="CDD" id="cd19756">
    <property type="entry name" value="Bbox2"/>
    <property type="match status" value="1"/>
</dbReference>
<protein>
    <recommendedName>
        <fullName evidence="5">B box-type domain-containing protein</fullName>
    </recommendedName>
</protein>
<evidence type="ECO:0008006" key="5">
    <source>
        <dbReference type="Google" id="ProtNLM"/>
    </source>
</evidence>
<sequence length="533" mass="61591">MSQHIASNPIIKQLCQNHPTEQFTNFCQNPECLKPLCPECIESHTKYHQQVQTSADIDSFKNVKQQCLRKVSTGIQEIQKIIQDADQYGLNDNDDQTIREIQKGKEIAISLVNSHFSALEEQYKQYLEQQSNYVQTFNQLQESIKNTMNELEHLNVGLESSNLISFIKKICTMDLKKTLLKYKKTMKNLQNKQANQQIMVQLNQANLQHIQTSLNNYAKLDIIPLQNTIFLSQSHVSQFQESYLQQNEYFKGKYKLLHFFEIGKSTLWLYDLSLPEQIWRPVQISNYVDVLPYSKSIMTPEGQIYLTGGSIQSNKKSGKIYQFNFSNYQLQEVGQMTYGRSSHGLTWKNNELYIIGGYLDNLVITQNCEVFDCINKRTRRLPNLNNAIASPSVCIFNDTITVAGGLIQNLKINQQIEFLMIDRWVPCTVTSQLHLASMMCSIQIEQNQLMIFGGYYENNKGSKECVILEINETTAKVLETKQLPQAEGFWNNNPLIFQGRIWALQNIVQDIHGNCSQDQRRILIFDGLNWKQS</sequence>